<dbReference type="PROSITE" id="PS50994">
    <property type="entry name" value="INTEGRASE"/>
    <property type="match status" value="1"/>
</dbReference>
<dbReference type="InterPro" id="IPR012337">
    <property type="entry name" value="RNaseH-like_sf"/>
</dbReference>
<dbReference type="InterPro" id="IPR048020">
    <property type="entry name" value="Transpos_IS3"/>
</dbReference>
<dbReference type="GO" id="GO:0003676">
    <property type="term" value="F:nucleic acid binding"/>
    <property type="evidence" value="ECO:0007669"/>
    <property type="project" value="InterPro"/>
</dbReference>
<dbReference type="NCBIfam" id="NF033516">
    <property type="entry name" value="transpos_IS3"/>
    <property type="match status" value="1"/>
</dbReference>
<feature type="domain" description="Integrase catalytic" evidence="1">
    <location>
        <begin position="96"/>
        <end position="270"/>
    </location>
</feature>
<gene>
    <name evidence="2" type="ORF">AA2016_0770</name>
    <name evidence="3" type="ORF">AA2016_0795</name>
    <name evidence="4" type="ORF">AA2016_1511</name>
    <name evidence="5" type="ORF">AA2016_1544</name>
    <name evidence="6" type="ORF">AA2016_2067</name>
    <name evidence="7" type="ORF">AA2016_3688</name>
    <name evidence="8" type="ORF">AA2016_4226</name>
</gene>
<evidence type="ECO:0000313" key="5">
    <source>
        <dbReference type="EMBL" id="AMS40476.1"/>
    </source>
</evidence>
<evidence type="ECO:0000259" key="1">
    <source>
        <dbReference type="PROSITE" id="PS50994"/>
    </source>
</evidence>
<dbReference type="KEGG" id="aak:AA2016_0795"/>
<evidence type="ECO:0000313" key="3">
    <source>
        <dbReference type="EMBL" id="AMS39733.1"/>
    </source>
</evidence>
<dbReference type="KEGG" id="aak:AA2016_3688"/>
<dbReference type="EMBL" id="CP015005">
    <property type="protein sequence ID" value="AMS39733.1"/>
    <property type="molecule type" value="Genomic_DNA"/>
</dbReference>
<dbReference type="Pfam" id="PF13333">
    <property type="entry name" value="rve_2"/>
    <property type="match status" value="1"/>
</dbReference>
<dbReference type="SUPFAM" id="SSF53098">
    <property type="entry name" value="Ribonuclease H-like"/>
    <property type="match status" value="1"/>
</dbReference>
<reference evidence="3 9" key="1">
    <citation type="submission" date="2016-03" db="EMBL/GenBank/DDBJ databases">
        <title>Complete genome of Aminobacter aminovorans KCTC 2477.</title>
        <authorList>
            <person name="Kim K.M."/>
        </authorList>
    </citation>
    <scope>NUCLEOTIDE SEQUENCE [LARGE SCALE GENOMIC DNA]</scope>
    <source>
        <strain evidence="3 9">KCTC 2477</strain>
    </source>
</reference>
<evidence type="ECO:0000313" key="2">
    <source>
        <dbReference type="EMBL" id="AMS39708.1"/>
    </source>
</evidence>
<dbReference type="Pfam" id="PF13276">
    <property type="entry name" value="HTH_21"/>
    <property type="match status" value="1"/>
</dbReference>
<organism evidence="3 9">
    <name type="scientific">Aminobacter aminovorans</name>
    <name type="common">Chelatobacter heintzii</name>
    <dbReference type="NCBI Taxonomy" id="83263"/>
    <lineage>
        <taxon>Bacteria</taxon>
        <taxon>Pseudomonadati</taxon>
        <taxon>Pseudomonadota</taxon>
        <taxon>Alphaproteobacteria</taxon>
        <taxon>Hyphomicrobiales</taxon>
        <taxon>Phyllobacteriaceae</taxon>
        <taxon>Aminobacter</taxon>
    </lineage>
</organism>
<dbReference type="EMBL" id="CP015005">
    <property type="protein sequence ID" value="AMS39708.1"/>
    <property type="molecule type" value="Genomic_DNA"/>
</dbReference>
<dbReference type="GO" id="GO:0015074">
    <property type="term" value="P:DNA integration"/>
    <property type="evidence" value="ECO:0007669"/>
    <property type="project" value="InterPro"/>
</dbReference>
<dbReference type="EMBL" id="CP015005">
    <property type="protein sequence ID" value="AMS40997.1"/>
    <property type="molecule type" value="Genomic_DNA"/>
</dbReference>
<dbReference type="PANTHER" id="PTHR46889:SF4">
    <property type="entry name" value="TRANSPOSASE INSO FOR INSERTION SEQUENCE ELEMENT IS911B-RELATED"/>
    <property type="match status" value="1"/>
</dbReference>
<dbReference type="EMBL" id="CP015005">
    <property type="protein sequence ID" value="AMS40443.1"/>
    <property type="molecule type" value="Genomic_DNA"/>
</dbReference>
<sequence length="275" mass="31812">MHPLEGLLDLAKLPRSTFYYRQKAASRPDRHVALKEAIKAIFDSHKGRYGYRRVTAQLRQSGQGVNHKTVQSLMAGMGLKSLVRPKKYRSYRGEVGRTAPDLLQRKFSADRANCKWVTDVTEFSVAGDKLYLSPIMDLYNGEIVAFETARRSRFKLVDNMLTKAFARLNEDERPTLHSDQGWQYQMSAFQRRLETRGLAQSMSRKGNCLDNAPMESFFATLKSELFHPERFETVQSLDKAIERYIDYYNHRRIKLKLKGLAPVQYRTQPLNLPAQ</sequence>
<accession>A0AAC9AQ55</accession>
<dbReference type="Proteomes" id="UP000075755">
    <property type="component" value="Chromosome"/>
</dbReference>
<dbReference type="KEGG" id="aak:AA2016_4226"/>
<dbReference type="InterPro" id="IPR050900">
    <property type="entry name" value="Transposase_IS3/IS150/IS904"/>
</dbReference>
<name>A0AAC9AQ55_AMIAI</name>
<dbReference type="KEGG" id="aak:AA2016_0770"/>
<dbReference type="KEGG" id="aak:AA2016_1544"/>
<dbReference type="InterPro" id="IPR001584">
    <property type="entry name" value="Integrase_cat-core"/>
</dbReference>
<dbReference type="InterPro" id="IPR025948">
    <property type="entry name" value="HTH-like_dom"/>
</dbReference>
<dbReference type="AlphaFoldDB" id="A0AAC9AQ55"/>
<dbReference type="EMBL" id="CP015005">
    <property type="protein sequence ID" value="AMS40476.1"/>
    <property type="molecule type" value="Genomic_DNA"/>
</dbReference>
<proteinExistence type="predicted"/>
<evidence type="ECO:0000313" key="4">
    <source>
        <dbReference type="EMBL" id="AMS40443.1"/>
    </source>
</evidence>
<evidence type="ECO:0000313" key="8">
    <source>
        <dbReference type="EMBL" id="AMS43142.1"/>
    </source>
</evidence>
<dbReference type="KEGG" id="aak:AA2016_1511"/>
<dbReference type="Pfam" id="PF00665">
    <property type="entry name" value="rve"/>
    <property type="match status" value="1"/>
</dbReference>
<dbReference type="EMBL" id="CP015005">
    <property type="protein sequence ID" value="AMS43142.1"/>
    <property type="molecule type" value="Genomic_DNA"/>
</dbReference>
<dbReference type="PANTHER" id="PTHR46889">
    <property type="entry name" value="TRANSPOSASE INSF FOR INSERTION SEQUENCE IS3B-RELATED"/>
    <property type="match status" value="1"/>
</dbReference>
<evidence type="ECO:0000313" key="9">
    <source>
        <dbReference type="Proteomes" id="UP000075755"/>
    </source>
</evidence>
<protein>
    <recommendedName>
        <fullName evidence="1">Integrase catalytic domain-containing protein</fullName>
    </recommendedName>
</protein>
<evidence type="ECO:0000313" key="7">
    <source>
        <dbReference type="EMBL" id="AMS42609.1"/>
    </source>
</evidence>
<dbReference type="KEGG" id="aak:AA2016_2067"/>
<dbReference type="InterPro" id="IPR036397">
    <property type="entry name" value="RNaseH_sf"/>
</dbReference>
<dbReference type="Gene3D" id="3.30.420.10">
    <property type="entry name" value="Ribonuclease H-like superfamily/Ribonuclease H"/>
    <property type="match status" value="1"/>
</dbReference>
<dbReference type="EMBL" id="CP015005">
    <property type="protein sequence ID" value="AMS42609.1"/>
    <property type="molecule type" value="Genomic_DNA"/>
</dbReference>
<evidence type="ECO:0000313" key="6">
    <source>
        <dbReference type="EMBL" id="AMS40997.1"/>
    </source>
</evidence>